<keyword evidence="3 6" id="KW-1133">Transmembrane helix</keyword>
<evidence type="ECO:0000256" key="3">
    <source>
        <dbReference type="ARBA" id="ARBA00022989"/>
    </source>
</evidence>
<proteinExistence type="inferred from homology"/>
<protein>
    <recommendedName>
        <fullName evidence="6">Bestrophin homolog</fullName>
    </recommendedName>
</protein>
<organism evidence="8 9">
    <name type="scientific">Cylicocyclus nassatus</name>
    <name type="common">Nematode worm</name>
    <dbReference type="NCBI Taxonomy" id="53992"/>
    <lineage>
        <taxon>Eukaryota</taxon>
        <taxon>Metazoa</taxon>
        <taxon>Ecdysozoa</taxon>
        <taxon>Nematoda</taxon>
        <taxon>Chromadorea</taxon>
        <taxon>Rhabditida</taxon>
        <taxon>Rhabditina</taxon>
        <taxon>Rhabditomorpha</taxon>
        <taxon>Strongyloidea</taxon>
        <taxon>Strongylidae</taxon>
        <taxon>Cylicocyclus</taxon>
    </lineage>
</organism>
<comment type="caution">
    <text evidence="8">The sequence shown here is derived from an EMBL/GenBank/DDBJ whole genome shotgun (WGS) entry which is preliminary data.</text>
</comment>
<comment type="similarity">
    <text evidence="5 6">Belongs to the anion channel-forming bestrophin (TC 1.A.46) family. Calcium-sensitive chloride channel subfamily.</text>
</comment>
<feature type="transmembrane region" description="Helical" evidence="6">
    <location>
        <begin position="37"/>
        <end position="55"/>
    </location>
</feature>
<keyword evidence="6" id="KW-1003">Cell membrane</keyword>
<reference evidence="8" key="1">
    <citation type="submission" date="2023-07" db="EMBL/GenBank/DDBJ databases">
        <authorList>
            <consortium name="CYATHOMIX"/>
        </authorList>
    </citation>
    <scope>NUCLEOTIDE SEQUENCE</scope>
    <source>
        <strain evidence="8">N/A</strain>
    </source>
</reference>
<feature type="transmembrane region" description="Helical" evidence="6">
    <location>
        <begin position="270"/>
        <end position="287"/>
    </location>
</feature>
<evidence type="ECO:0000256" key="1">
    <source>
        <dbReference type="ARBA" id="ARBA00004370"/>
    </source>
</evidence>
<dbReference type="InterPro" id="IPR021134">
    <property type="entry name" value="Bestrophin-like"/>
</dbReference>
<keyword evidence="6" id="KW-0869">Chloride channel</keyword>
<evidence type="ECO:0000256" key="7">
    <source>
        <dbReference type="SAM" id="MobiDB-lite"/>
    </source>
</evidence>
<feature type="compositionally biased region" description="Low complexity" evidence="7">
    <location>
        <begin position="482"/>
        <end position="500"/>
    </location>
</feature>
<comment type="subcellular location">
    <subcellularLocation>
        <location evidence="6">Cell membrane</location>
        <topology evidence="6">Multi-pass membrane protein</topology>
    </subcellularLocation>
    <subcellularLocation>
        <location evidence="1">Membrane</location>
    </subcellularLocation>
</comment>
<dbReference type="EMBL" id="CATQJL010000316">
    <property type="protein sequence ID" value="CAJ0608065.1"/>
    <property type="molecule type" value="Genomic_DNA"/>
</dbReference>
<name>A0AA36HC22_CYLNA</name>
<gene>
    <name evidence="8" type="ORF">CYNAS_LOCUS20048</name>
</gene>
<feature type="region of interest" description="Disordered" evidence="7">
    <location>
        <begin position="475"/>
        <end position="580"/>
    </location>
</feature>
<keyword evidence="4 6" id="KW-0472">Membrane</keyword>
<dbReference type="PANTHER" id="PTHR10736">
    <property type="entry name" value="BESTROPHIN"/>
    <property type="match status" value="1"/>
</dbReference>
<dbReference type="GO" id="GO:0005886">
    <property type="term" value="C:plasma membrane"/>
    <property type="evidence" value="ECO:0007669"/>
    <property type="project" value="UniProtKB-SubCell"/>
</dbReference>
<evidence type="ECO:0000256" key="2">
    <source>
        <dbReference type="ARBA" id="ARBA00022692"/>
    </source>
</evidence>
<feature type="transmembrane region" description="Helical" evidence="6">
    <location>
        <begin position="227"/>
        <end position="250"/>
    </location>
</feature>
<feature type="transmembrane region" description="Helical" evidence="6">
    <location>
        <begin position="76"/>
        <end position="95"/>
    </location>
</feature>
<sequence length="612" mass="70788">MTVGYSFASATSGYIGSFHKLLFRWKGSVWKAVWQELLIWCILYAILSITYRCFLIKEHRETFEDLCIFFDKHSTFIPVTFMLGFYVSVVYGRWWQVFDNMGWIDQPSLQITQSIRGRDERSKILRRNVIRYMILMEAMVLRDISSLIRKRFPTLQHLVASGLMTEHELEMFEAVKSPHSKYWLPIQWLYSLITLAKDEGRIQGEYIYVALIDRIAIYRAKLINLVLYDWVCIPLVYTQVVHLAVYSFFFTNLFARQYLEREGVKKSIDLYVPILSILQFIFILGWLKVAQVLLNGLGEDDDDFEMNWVIDRNFQVGISVEECYDQYPPIIRDVFWDTPDPEPLYTVESAKRPINPQVGSCVNMKIPKNSSFMVRPRRSTLAGSTLSVWDGQIDSNYVKVKKDDKLEPDPLKHSVSTSSMSNFINKIKRSGRRMSTMSLFAMARKRTISNERRCMESPDMLSSISSLERCDYSFPHLNGQQTPPAFNVTPPTPAAVPTSAEECRRRNPSSPPDSPSEEYKEHKRHSAPDALEMTVKQPEESRRNSKTSSGLPIIFEDSNEKSRRQSDASNIDGEEGNDADTIRAANNRLFKDFIHAPQSQHKCVCNKCNKCM</sequence>
<dbReference type="Pfam" id="PF01062">
    <property type="entry name" value="Bestrophin"/>
    <property type="match status" value="1"/>
</dbReference>
<evidence type="ECO:0000313" key="9">
    <source>
        <dbReference type="Proteomes" id="UP001176961"/>
    </source>
</evidence>
<dbReference type="GO" id="GO:0034707">
    <property type="term" value="C:chloride channel complex"/>
    <property type="evidence" value="ECO:0007669"/>
    <property type="project" value="UniProtKB-KW"/>
</dbReference>
<keyword evidence="6" id="KW-0406">Ion transport</keyword>
<evidence type="ECO:0000256" key="6">
    <source>
        <dbReference type="RuleBase" id="RU363126"/>
    </source>
</evidence>
<keyword evidence="9" id="KW-1185">Reference proteome</keyword>
<keyword evidence="6" id="KW-0407">Ion channel</keyword>
<keyword evidence="2 6" id="KW-0812">Transmembrane</keyword>
<accession>A0AA36HC22</accession>
<keyword evidence="6" id="KW-0813">Transport</keyword>
<dbReference type="GO" id="GO:0005254">
    <property type="term" value="F:chloride channel activity"/>
    <property type="evidence" value="ECO:0007669"/>
    <property type="project" value="UniProtKB-KW"/>
</dbReference>
<evidence type="ECO:0000256" key="5">
    <source>
        <dbReference type="ARBA" id="ARBA00034769"/>
    </source>
</evidence>
<evidence type="ECO:0000313" key="8">
    <source>
        <dbReference type="EMBL" id="CAJ0608065.1"/>
    </source>
</evidence>
<comment type="function">
    <text evidence="6">Forms chloride channels.</text>
</comment>
<evidence type="ECO:0000256" key="4">
    <source>
        <dbReference type="ARBA" id="ARBA00023136"/>
    </source>
</evidence>
<keyword evidence="6" id="KW-0868">Chloride</keyword>
<dbReference type="AlphaFoldDB" id="A0AA36HC22"/>
<dbReference type="InterPro" id="IPR000615">
    <property type="entry name" value="Bestrophin"/>
</dbReference>
<dbReference type="Proteomes" id="UP001176961">
    <property type="component" value="Unassembled WGS sequence"/>
</dbReference>
<dbReference type="PANTHER" id="PTHR10736:SF33">
    <property type="entry name" value="BESTROPHIN HOMOLOG"/>
    <property type="match status" value="1"/>
</dbReference>